<name>K5VBY9_PHACS</name>
<evidence type="ECO:0000256" key="2">
    <source>
        <dbReference type="SAM" id="Coils"/>
    </source>
</evidence>
<feature type="coiled-coil region" evidence="2">
    <location>
        <begin position="45"/>
        <end position="79"/>
    </location>
</feature>
<evidence type="ECO:0000256" key="1">
    <source>
        <dbReference type="ARBA" id="ARBA00022737"/>
    </source>
</evidence>
<evidence type="ECO:0000259" key="3">
    <source>
        <dbReference type="PROSITE" id="PS50837"/>
    </source>
</evidence>
<dbReference type="Pfam" id="PF24883">
    <property type="entry name" value="NPHP3_N"/>
    <property type="match status" value="1"/>
</dbReference>
<dbReference type="PANTHER" id="PTHR10039:SF14">
    <property type="entry name" value="NACHT DOMAIN-CONTAINING PROTEIN"/>
    <property type="match status" value="1"/>
</dbReference>
<organism evidence="4 5">
    <name type="scientific">Phanerochaete carnosa (strain HHB-10118-sp)</name>
    <name type="common">White-rot fungus</name>
    <name type="synonym">Peniophora carnosa</name>
    <dbReference type="NCBI Taxonomy" id="650164"/>
    <lineage>
        <taxon>Eukaryota</taxon>
        <taxon>Fungi</taxon>
        <taxon>Dikarya</taxon>
        <taxon>Basidiomycota</taxon>
        <taxon>Agaricomycotina</taxon>
        <taxon>Agaricomycetes</taxon>
        <taxon>Polyporales</taxon>
        <taxon>Phanerochaetaceae</taxon>
        <taxon>Phanerochaete</taxon>
    </lineage>
</organism>
<keyword evidence="2" id="KW-0175">Coiled coil</keyword>
<dbReference type="Proteomes" id="UP000008370">
    <property type="component" value="Unassembled WGS sequence"/>
</dbReference>
<dbReference type="SMART" id="SM00382">
    <property type="entry name" value="AAA"/>
    <property type="match status" value="1"/>
</dbReference>
<dbReference type="OrthoDB" id="3228837at2759"/>
<dbReference type="PROSITE" id="PS50837">
    <property type="entry name" value="NACHT"/>
    <property type="match status" value="1"/>
</dbReference>
<dbReference type="KEGG" id="pco:PHACADRAFT_189565"/>
<feature type="domain" description="NACHT" evidence="3">
    <location>
        <begin position="240"/>
        <end position="391"/>
    </location>
</feature>
<dbReference type="HOGENOM" id="CLU_000288_6_14_1"/>
<dbReference type="Gene3D" id="3.40.50.300">
    <property type="entry name" value="P-loop containing nucleotide triphosphate hydrolases"/>
    <property type="match status" value="1"/>
</dbReference>
<gene>
    <name evidence="4" type="ORF">PHACADRAFT_189565</name>
</gene>
<dbReference type="SUPFAM" id="SSF52540">
    <property type="entry name" value="P-loop containing nucleoside triphosphate hydrolases"/>
    <property type="match status" value="1"/>
</dbReference>
<keyword evidence="5" id="KW-1185">Reference proteome</keyword>
<dbReference type="InParanoid" id="K5VBY9"/>
<dbReference type="InterPro" id="IPR003593">
    <property type="entry name" value="AAA+_ATPase"/>
</dbReference>
<sequence length="791" mass="88964">MSPRRLVDVTLDIAPSILELAESALALAPVPGLPLIAKGLGFIVVRENSEELDAFLAQAKELEAVIERTIQKAETVVEECDGNDHDKKELAEKIKHSEKLQERTRDLLGTIGELQGSAGELKGGAGFCGFFKGAIYSSRNQAVLSDMKKEMAQALRIFKIRGSISIENIFDEVALATKEIQRQLREAEDLKIIESIPWASAGYRSVDELKSGFMQGTRKNLFAELDLWSAGRFPECGPKRFYLLSGGAGMGKSSVTHQLCVRLDAAREPSLRLGASFFFVRGAGDLESTSLFFSTFARQLALSRPVLRPYIISAAREYLQHGERQQMHHTFQELLRKALTAAPVSEQVPTLLVVDGMDECKDRALVPDLLRYLLELVRELPWLHVFAASRPEPHILSVLASPGSADLVHHRRLDDTLMDGSDDVKRYLSDVVPKIPSYADFLRKHPDALERLARRAGGLFIFARIVVNFFDTIHDHPEEQFELVLSGGGTALSPLDALYLQILRSAFPPETLRTLPARHKRLLSLLRFVALARHPPTPETIAFYARGLSLDDVFTVVDHLRSVLLVNMNGRVVPLHASFCEFLVDEGRCSDALYHVNSSEGHAYLATAFLASSSFENYAEALVNESTHVDYLAMKIGWREHLKQAKHTADLEAQLSQFVHSIQLALYLWFYKEFEPRRKDYRIRCIWNCLQPCRARTAICSEFLKFGLYIELWQSAMLNSPGLKLPRISSGDIIRTSQTLPSEIQELLPNLDLTVESDDLIRYQAIMKSFMTEIMKQDERARSLWCLGLDM</sequence>
<dbReference type="GeneID" id="18910601"/>
<dbReference type="RefSeq" id="XP_007389890.1">
    <property type="nucleotide sequence ID" value="XM_007389828.1"/>
</dbReference>
<keyword evidence="1" id="KW-0677">Repeat</keyword>
<dbReference type="InterPro" id="IPR056884">
    <property type="entry name" value="NPHP3-like_N"/>
</dbReference>
<dbReference type="EMBL" id="JH930468">
    <property type="protein sequence ID" value="EKM60431.1"/>
    <property type="molecule type" value="Genomic_DNA"/>
</dbReference>
<protein>
    <recommendedName>
        <fullName evidence="3">NACHT domain-containing protein</fullName>
    </recommendedName>
</protein>
<dbReference type="AlphaFoldDB" id="K5VBY9"/>
<reference evidence="4 5" key="1">
    <citation type="journal article" date="2012" name="BMC Genomics">
        <title>Comparative genomics of the white-rot fungi, Phanerochaete carnosa and P. chrysosporium, to elucidate the genetic basis of the distinct wood types they colonize.</title>
        <authorList>
            <person name="Suzuki H."/>
            <person name="MacDonald J."/>
            <person name="Syed K."/>
            <person name="Salamov A."/>
            <person name="Hori C."/>
            <person name="Aerts A."/>
            <person name="Henrissat B."/>
            <person name="Wiebenga A."/>
            <person name="vanKuyk P.A."/>
            <person name="Barry K."/>
            <person name="Lindquist E."/>
            <person name="LaButti K."/>
            <person name="Lapidus A."/>
            <person name="Lucas S."/>
            <person name="Coutinho P."/>
            <person name="Gong Y."/>
            <person name="Samejima M."/>
            <person name="Mahadevan R."/>
            <person name="Abou-Zaid M."/>
            <person name="de Vries R.P."/>
            <person name="Igarashi K."/>
            <person name="Yadav J.S."/>
            <person name="Grigoriev I.V."/>
            <person name="Master E.R."/>
        </authorList>
    </citation>
    <scope>NUCLEOTIDE SEQUENCE [LARGE SCALE GENOMIC DNA]</scope>
    <source>
        <strain evidence="4 5">HHB-10118-sp</strain>
    </source>
</reference>
<proteinExistence type="predicted"/>
<evidence type="ECO:0000313" key="5">
    <source>
        <dbReference type="Proteomes" id="UP000008370"/>
    </source>
</evidence>
<dbReference type="InterPro" id="IPR027417">
    <property type="entry name" value="P-loop_NTPase"/>
</dbReference>
<dbReference type="STRING" id="650164.K5VBY9"/>
<evidence type="ECO:0000313" key="4">
    <source>
        <dbReference type="EMBL" id="EKM60431.1"/>
    </source>
</evidence>
<dbReference type="PANTHER" id="PTHR10039">
    <property type="entry name" value="AMELOGENIN"/>
    <property type="match status" value="1"/>
</dbReference>
<accession>K5VBY9</accession>
<dbReference type="InterPro" id="IPR007111">
    <property type="entry name" value="NACHT_NTPase"/>
</dbReference>